<feature type="region of interest" description="Disordered" evidence="2">
    <location>
        <begin position="527"/>
        <end position="559"/>
    </location>
</feature>
<keyword evidence="1" id="KW-0325">Glycoprotein</keyword>
<dbReference type="InterPro" id="IPR058899">
    <property type="entry name" value="TGFBR3/Endoglin-like_N"/>
</dbReference>
<feature type="signal peptide" evidence="4">
    <location>
        <begin position="1"/>
        <end position="21"/>
    </location>
</feature>
<evidence type="ECO:0000256" key="3">
    <source>
        <dbReference type="SAM" id="Phobius"/>
    </source>
</evidence>
<proteinExistence type="predicted"/>
<keyword evidence="7" id="KW-1185">Reference proteome</keyword>
<sequence length="559" mass="61717">MKMKSISCVVAVLLCVRTAASDSCKLKDVPGNSNEWIILQEMPLGCWSNFSTQDDQREVHILNLLYSNDLQMFFSLNITAANPSVLIIRSSSTQTIQIILSSNPAVKIIKTNGTLIKFLGSTQSAEVVPSADGDSELLQWAADTYGGVTSFTTARHPINIIFTGMTDKQRPSECDLQPEAPADKHFIELKLFEPSNDLQSCYMKHPGEQLHVINIPDDVKIRHVFVHLSSESKLFLRGPPNTEWKIHTSHTIGFLSNNPIIVNDMRSPPDERLISGKLISDDAGDIRQKAMSLYNNIPITSYSEIRLSAAHIQLWIMDNNSSPAGPAKVQHTTPAPTSPPFNMLVFSSPDFRSPLDSISKVQIDKRVYAEISHPIMEGIPFDIKVRGCWVRSMPVVRNISFKEEFGFNFPNKLRFSFEMLQDLPSSSWELECAVQLCMMNKYCTEESQVKRNLLVKPYKPNPNPCFEFGLSAVLGIAFGGFLIGVLLTGALWFIKIRTGHPVALGMRSTAAELSVLSLSGCPCGLSKRQPVPTHPSPSEDSSANASIGSTQSTPTSSMA</sequence>
<evidence type="ECO:0000259" key="5">
    <source>
        <dbReference type="Pfam" id="PF26060"/>
    </source>
</evidence>
<keyword evidence="3" id="KW-0472">Membrane</keyword>
<evidence type="ECO:0000313" key="6">
    <source>
        <dbReference type="EMBL" id="KAK7174048.1"/>
    </source>
</evidence>
<gene>
    <name evidence="6" type="ORF">R3I93_003775</name>
</gene>
<comment type="caution">
    <text evidence="6">The sequence shown here is derived from an EMBL/GenBank/DDBJ whole genome shotgun (WGS) entry which is preliminary data.</text>
</comment>
<evidence type="ECO:0000256" key="2">
    <source>
        <dbReference type="SAM" id="MobiDB-lite"/>
    </source>
</evidence>
<keyword evidence="4" id="KW-0732">Signal</keyword>
<reference evidence="6 7" key="1">
    <citation type="submission" date="2024-02" db="EMBL/GenBank/DDBJ databases">
        <title>Chromosome-level genome assembly of the Eurasian Minnow (Phoxinus phoxinus).</title>
        <authorList>
            <person name="Oriowo T.O."/>
            <person name="Martin S."/>
            <person name="Stange M."/>
            <person name="Chrysostomakis Y."/>
            <person name="Brown T."/>
            <person name="Winkler S."/>
            <person name="Kukowka S."/>
            <person name="Myers E.W."/>
            <person name="Bohne A."/>
        </authorList>
    </citation>
    <scope>NUCLEOTIDE SEQUENCE [LARGE SCALE GENOMIC DNA]</scope>
    <source>
        <strain evidence="6">ZFMK-TIS-60720</strain>
        <tissue evidence="6">Whole Organism</tissue>
    </source>
</reference>
<dbReference type="Pfam" id="PF26060">
    <property type="entry name" value="TGFBR3_N"/>
    <property type="match status" value="1"/>
</dbReference>
<protein>
    <recommendedName>
        <fullName evidence="5">TGFBR3/Endoglin-like N-terminal domain-containing protein</fullName>
    </recommendedName>
</protein>
<name>A0AAN9DHT5_9TELE</name>
<accession>A0AAN9DHT5</accession>
<dbReference type="Proteomes" id="UP001364617">
    <property type="component" value="Unassembled WGS sequence"/>
</dbReference>
<feature type="compositionally biased region" description="Polar residues" evidence="2">
    <location>
        <begin position="536"/>
        <end position="559"/>
    </location>
</feature>
<organism evidence="6 7">
    <name type="scientific">Phoxinus phoxinus</name>
    <name type="common">Eurasian minnow</name>
    <dbReference type="NCBI Taxonomy" id="58324"/>
    <lineage>
        <taxon>Eukaryota</taxon>
        <taxon>Metazoa</taxon>
        <taxon>Chordata</taxon>
        <taxon>Craniata</taxon>
        <taxon>Vertebrata</taxon>
        <taxon>Euteleostomi</taxon>
        <taxon>Actinopterygii</taxon>
        <taxon>Neopterygii</taxon>
        <taxon>Teleostei</taxon>
        <taxon>Ostariophysi</taxon>
        <taxon>Cypriniformes</taxon>
        <taxon>Leuciscidae</taxon>
        <taxon>Phoxininae</taxon>
        <taxon>Phoxinus</taxon>
    </lineage>
</organism>
<evidence type="ECO:0000256" key="1">
    <source>
        <dbReference type="ARBA" id="ARBA00023180"/>
    </source>
</evidence>
<keyword evidence="3" id="KW-0812">Transmembrane</keyword>
<keyword evidence="3" id="KW-1133">Transmembrane helix</keyword>
<feature type="domain" description="TGFBR3/Endoglin-like N-terminal" evidence="5">
    <location>
        <begin position="40"/>
        <end position="188"/>
    </location>
</feature>
<feature type="chain" id="PRO_5042898696" description="TGFBR3/Endoglin-like N-terminal domain-containing protein" evidence="4">
    <location>
        <begin position="22"/>
        <end position="559"/>
    </location>
</feature>
<evidence type="ECO:0000256" key="4">
    <source>
        <dbReference type="SAM" id="SignalP"/>
    </source>
</evidence>
<dbReference type="EMBL" id="JAYKXH010000003">
    <property type="protein sequence ID" value="KAK7174048.1"/>
    <property type="molecule type" value="Genomic_DNA"/>
</dbReference>
<dbReference type="AlphaFoldDB" id="A0AAN9DHT5"/>
<feature type="transmembrane region" description="Helical" evidence="3">
    <location>
        <begin position="468"/>
        <end position="494"/>
    </location>
</feature>
<evidence type="ECO:0000313" key="7">
    <source>
        <dbReference type="Proteomes" id="UP001364617"/>
    </source>
</evidence>